<sequence>MTKKYIIRYANELLNFRLMEFYSLTEHFGLEYCFVENPSDKPYFIIETKEEYRLLNVINRSVLAQELYEYWTSAETWKQFESNLKSSENIHNEFYKSCSFRIIVETFGRKITMKDKVERIERFDFLPFDGQIKLNDPEISFYYFEYFGNDRNIIPDLPYQMLFGKRIADSGRKNVPKFSLKERKFIANTSMEPTLAFLMSNIAKIDANDFVYDPFVGSGSLLVSAAFHGAYICGSDIDYLLLHGLAKPSRCGATNRDHDESILSNLKQYGLESKYIDVISADSSLALLRKFPFFDAIVTDPPYGKRESRERIGTKKNYKIPDELVAEHIPSKLEYNIGDIYRDLMKTAAENLKLGGRILFWAPYSNLKEDEVKPEQINRHEAYLPQTDFFSENDELEKELRSRFNHPNLKFIGFAKQGLAYRYCRILIAMEKTVFITQLINTTGTKMSSNNESSSEDDSSPSSAINYEISKDYWKNVDASMDGMLGGLTEVNTHDVNESRALLKRLLQHVDTKDDSKTLRCLDCGAGIGRVTKYVLSLFFDEIDLLEQNEAFLEQSKIFLNEIYDKKICKVYLQGIHEFEPDPNIQYDCIWGQWVFGYVTDDDLLNFLIKCVSLLKPPHGFIVIKDNVTKGNESISHYEDGSYTRCNERFLKIFARVGDVLRLKCTVKQKKHPRDLLPVRMYVLTLASKN</sequence>
<dbReference type="InterPro" id="IPR008576">
    <property type="entry name" value="MeTrfase_NTM1"/>
</dbReference>
<dbReference type="GO" id="GO:0005737">
    <property type="term" value="C:cytoplasm"/>
    <property type="evidence" value="ECO:0007669"/>
    <property type="project" value="UniProtKB-SubCell"/>
</dbReference>
<evidence type="ECO:0000256" key="15">
    <source>
        <dbReference type="ARBA" id="ARBA00075308"/>
    </source>
</evidence>
<dbReference type="SUPFAM" id="SSF53335">
    <property type="entry name" value="S-adenosyl-L-methionine-dependent methyltransferases"/>
    <property type="match status" value="2"/>
</dbReference>
<keyword evidence="7 16" id="KW-0949">S-adenosyl-L-methionine</keyword>
<dbReference type="Pfam" id="PF05891">
    <property type="entry name" value="Methyltransf_PK"/>
    <property type="match status" value="1"/>
</dbReference>
<evidence type="ECO:0000259" key="18">
    <source>
        <dbReference type="Pfam" id="PF25904"/>
    </source>
</evidence>
<evidence type="ECO:0000259" key="17">
    <source>
        <dbReference type="Pfam" id="PF01170"/>
    </source>
</evidence>
<evidence type="ECO:0000256" key="3">
    <source>
        <dbReference type="ARBA" id="ARBA00022490"/>
    </source>
</evidence>
<dbReference type="Pfam" id="PF25904">
    <property type="entry name" value="Tmrp11_N"/>
    <property type="match status" value="1"/>
</dbReference>
<protein>
    <recommendedName>
        <fullName evidence="14">tRNA (guanine(10)-N(2))-methyltransferase TRMT11</fullName>
        <ecNumber evidence="13">2.1.1.214</ecNumber>
    </recommendedName>
    <alternativeName>
        <fullName evidence="15">tRNA methyltransferase 11 homolog</fullName>
    </alternativeName>
</protein>
<evidence type="ECO:0000256" key="14">
    <source>
        <dbReference type="ARBA" id="ARBA00067484"/>
    </source>
</evidence>
<dbReference type="PRINTS" id="PR00507">
    <property type="entry name" value="N12N6MTFRASE"/>
</dbReference>
<dbReference type="InterPro" id="IPR000241">
    <property type="entry name" value="RlmKL-like_Mtase"/>
</dbReference>
<dbReference type="GO" id="GO:0160102">
    <property type="term" value="F:tRNA (guanine(10)-N2)-methyltransferase activity"/>
    <property type="evidence" value="ECO:0007669"/>
    <property type="project" value="UniProtKB-EC"/>
</dbReference>
<dbReference type="Proteomes" id="UP001142055">
    <property type="component" value="Chromosome 1"/>
</dbReference>
<evidence type="ECO:0000256" key="8">
    <source>
        <dbReference type="ARBA" id="ARBA00022694"/>
    </source>
</evidence>
<reference evidence="19" key="1">
    <citation type="submission" date="2022-12" db="EMBL/GenBank/DDBJ databases">
        <title>Genome assemblies of Blomia tropicalis.</title>
        <authorList>
            <person name="Cui Y."/>
        </authorList>
    </citation>
    <scope>NUCLEOTIDE SEQUENCE</scope>
    <source>
        <tissue evidence="19">Adult mites</tissue>
    </source>
</reference>
<dbReference type="InterPro" id="IPR029063">
    <property type="entry name" value="SAM-dependent_MTases_sf"/>
</dbReference>
<keyword evidence="8 16" id="KW-0819">tRNA processing</keyword>
<name>A0A9Q0RNL8_BLOTA</name>
<gene>
    <name evidence="19" type="ORF">RDWZM_001093</name>
</gene>
<feature type="domain" description="tRNA (guanine(10)-N(2))-methyltransferase TRMT11 N-terminal" evidence="18">
    <location>
        <begin position="3"/>
        <end position="172"/>
    </location>
</feature>
<dbReference type="GO" id="GO:0032259">
    <property type="term" value="P:methylation"/>
    <property type="evidence" value="ECO:0007669"/>
    <property type="project" value="UniProtKB-UniRule"/>
</dbReference>
<proteinExistence type="inferred from homology"/>
<dbReference type="PANTHER" id="PTHR13370:SF3">
    <property type="entry name" value="TRNA (GUANINE(10)-N2)-METHYLTRANSFERASE HOMOLOG"/>
    <property type="match status" value="1"/>
</dbReference>
<dbReference type="GO" id="GO:0000049">
    <property type="term" value="F:tRNA binding"/>
    <property type="evidence" value="ECO:0007669"/>
    <property type="project" value="UniProtKB-UniRule"/>
</dbReference>
<dbReference type="GO" id="GO:0008276">
    <property type="term" value="F:protein methyltransferase activity"/>
    <property type="evidence" value="ECO:0007669"/>
    <property type="project" value="UniProtKB-ARBA"/>
</dbReference>
<comment type="similarity">
    <text evidence="2">Belongs to the methyltransferase superfamily. NTM1 family.</text>
</comment>
<keyword evidence="5 16" id="KW-0489">Methyltransferase</keyword>
<keyword evidence="3" id="KW-0963">Cytoplasm</keyword>
<evidence type="ECO:0000256" key="7">
    <source>
        <dbReference type="ARBA" id="ARBA00022691"/>
    </source>
</evidence>
<evidence type="ECO:0000256" key="13">
    <source>
        <dbReference type="ARBA" id="ARBA00066937"/>
    </source>
</evidence>
<evidence type="ECO:0000313" key="19">
    <source>
        <dbReference type="EMBL" id="KAJ6222548.1"/>
    </source>
</evidence>
<organism evidence="19 20">
    <name type="scientific">Blomia tropicalis</name>
    <name type="common">Mite</name>
    <dbReference type="NCBI Taxonomy" id="40697"/>
    <lineage>
        <taxon>Eukaryota</taxon>
        <taxon>Metazoa</taxon>
        <taxon>Ecdysozoa</taxon>
        <taxon>Arthropoda</taxon>
        <taxon>Chelicerata</taxon>
        <taxon>Arachnida</taxon>
        <taxon>Acari</taxon>
        <taxon>Acariformes</taxon>
        <taxon>Sarcoptiformes</taxon>
        <taxon>Astigmata</taxon>
        <taxon>Glycyphagoidea</taxon>
        <taxon>Echimyopodidae</taxon>
        <taxon>Blomia</taxon>
    </lineage>
</organism>
<comment type="catalytic activity">
    <reaction evidence="10">
        <text>guanosine(10) in tRNA + S-adenosyl-L-methionine = N(2)-methylguanosine(10) in tRNA + S-adenosyl-L-homocysteine + H(+)</text>
        <dbReference type="Rhea" id="RHEA:43128"/>
        <dbReference type="Rhea" id="RHEA-COMP:10355"/>
        <dbReference type="Rhea" id="RHEA-COMP:10357"/>
        <dbReference type="ChEBI" id="CHEBI:15378"/>
        <dbReference type="ChEBI" id="CHEBI:57856"/>
        <dbReference type="ChEBI" id="CHEBI:59789"/>
        <dbReference type="ChEBI" id="CHEBI:74269"/>
        <dbReference type="ChEBI" id="CHEBI:74481"/>
        <dbReference type="EC" id="2.1.1.214"/>
    </reaction>
    <physiologicalReaction direction="left-to-right" evidence="10">
        <dbReference type="Rhea" id="RHEA:43129"/>
    </physiologicalReaction>
</comment>
<evidence type="ECO:0000256" key="9">
    <source>
        <dbReference type="ARBA" id="ARBA00022884"/>
    </source>
</evidence>
<dbReference type="InterPro" id="IPR059073">
    <property type="entry name" value="TRMT11_N"/>
</dbReference>
<keyword evidence="9 16" id="KW-0694">RNA-binding</keyword>
<dbReference type="PROSITE" id="PS00092">
    <property type="entry name" value="N6_MTASE"/>
    <property type="match status" value="1"/>
</dbReference>
<comment type="caution">
    <text evidence="19">The sequence shown here is derived from an EMBL/GenBank/DDBJ whole genome shotgun (WGS) entry which is preliminary data.</text>
</comment>
<evidence type="ECO:0000256" key="6">
    <source>
        <dbReference type="ARBA" id="ARBA00022679"/>
    </source>
</evidence>
<dbReference type="CDD" id="cd02440">
    <property type="entry name" value="AdoMet_MTases"/>
    <property type="match status" value="1"/>
</dbReference>
<dbReference type="InterPro" id="IPR002052">
    <property type="entry name" value="DNA_methylase_N6_adenine_CS"/>
</dbReference>
<keyword evidence="20" id="KW-1185">Reference proteome</keyword>
<evidence type="ECO:0000256" key="16">
    <source>
        <dbReference type="PROSITE-ProRule" id="PRU00959"/>
    </source>
</evidence>
<dbReference type="PANTHER" id="PTHR13370">
    <property type="entry name" value="RNA METHYLASE-RELATED"/>
    <property type="match status" value="1"/>
</dbReference>
<dbReference type="Gene3D" id="3.40.50.150">
    <property type="entry name" value="Vaccinia Virus protein VP39"/>
    <property type="match status" value="2"/>
</dbReference>
<comment type="function">
    <text evidence="11">Catalytic subunit of the TRMT11-TRM112 methyltransferase complex, that specifically mediates the S-adenosyl-L-methionine-dependent N(2)-methylation of guanosine nucleotide at position 10 (m2G10) in tRNAs. This is one of the major tRNA (guanine-N(2))-methyltransferases.</text>
</comment>
<dbReference type="AlphaFoldDB" id="A0A9Q0RNL8"/>
<evidence type="ECO:0000256" key="1">
    <source>
        <dbReference type="ARBA" id="ARBA00004496"/>
    </source>
</evidence>
<dbReference type="GO" id="GO:0008033">
    <property type="term" value="P:tRNA processing"/>
    <property type="evidence" value="ECO:0007669"/>
    <property type="project" value="UniProtKB-UniRule"/>
</dbReference>
<keyword evidence="4 16" id="KW-0820">tRNA-binding</keyword>
<accession>A0A9Q0RNL8</accession>
<dbReference type="GO" id="GO:0043527">
    <property type="term" value="C:tRNA methyltransferase complex"/>
    <property type="evidence" value="ECO:0007669"/>
    <property type="project" value="UniProtKB-ARBA"/>
</dbReference>
<comment type="subcellular location">
    <subcellularLocation>
        <location evidence="1">Cytoplasm</location>
    </subcellularLocation>
</comment>
<evidence type="ECO:0000256" key="10">
    <source>
        <dbReference type="ARBA" id="ARBA00050985"/>
    </source>
</evidence>
<feature type="domain" description="Ribosomal RNA large subunit methyltransferase K/L-like methyltransferase" evidence="17">
    <location>
        <begin position="183"/>
        <end position="311"/>
    </location>
</feature>
<dbReference type="EMBL" id="JAPWDV010000001">
    <property type="protein sequence ID" value="KAJ6222548.1"/>
    <property type="molecule type" value="Genomic_DNA"/>
</dbReference>
<evidence type="ECO:0000256" key="12">
    <source>
        <dbReference type="ARBA" id="ARBA00065434"/>
    </source>
</evidence>
<evidence type="ECO:0000256" key="2">
    <source>
        <dbReference type="ARBA" id="ARBA00009059"/>
    </source>
</evidence>
<comment type="similarity">
    <text evidence="16">Belongs to the class I-like SAM-binding methyltransferase superfamily. TRM11 methyltransferase family.</text>
</comment>
<evidence type="ECO:0000256" key="5">
    <source>
        <dbReference type="ARBA" id="ARBA00022603"/>
    </source>
</evidence>
<dbReference type="EC" id="2.1.1.214" evidence="13"/>
<comment type="subunit">
    <text evidence="12">Part of the heterodimeric TRMT11-TRM112 methyltransferase complex; this complex forms an active tRNA methyltransferase, where TRMT112 acts as an activator of the catalytic subunit TRMT11.</text>
</comment>
<evidence type="ECO:0000256" key="11">
    <source>
        <dbReference type="ARBA" id="ARBA00056270"/>
    </source>
</evidence>
<dbReference type="PROSITE" id="PS51627">
    <property type="entry name" value="SAM_MT_TRM11"/>
    <property type="match status" value="1"/>
</dbReference>
<keyword evidence="6 16" id="KW-0808">Transferase</keyword>
<evidence type="ECO:0000313" key="20">
    <source>
        <dbReference type="Proteomes" id="UP001142055"/>
    </source>
</evidence>
<evidence type="ECO:0000256" key="4">
    <source>
        <dbReference type="ARBA" id="ARBA00022555"/>
    </source>
</evidence>
<dbReference type="InterPro" id="IPR016691">
    <property type="entry name" value="TRMT11"/>
</dbReference>
<dbReference type="Pfam" id="PF01170">
    <property type="entry name" value="UPF0020"/>
    <property type="match status" value="1"/>
</dbReference>